<sequence>MADHDTQIIFNFVVGVAGFLGVFVFSQIMQRLTKQEEKLHDLPHTFVRREDYRSDMAEIKKMLHRIDEKLDNKADKAHHAGQA</sequence>
<organism evidence="2">
    <name type="scientific">uncultured Caudovirales phage</name>
    <dbReference type="NCBI Taxonomy" id="2100421"/>
    <lineage>
        <taxon>Viruses</taxon>
        <taxon>Duplodnaviria</taxon>
        <taxon>Heunggongvirae</taxon>
        <taxon>Uroviricota</taxon>
        <taxon>Caudoviricetes</taxon>
        <taxon>Peduoviridae</taxon>
        <taxon>Maltschvirus</taxon>
        <taxon>Maltschvirus maltsch</taxon>
    </lineage>
</organism>
<proteinExistence type="predicted"/>
<keyword evidence="1" id="KW-0472">Membrane</keyword>
<evidence type="ECO:0000313" key="2">
    <source>
        <dbReference type="EMBL" id="CAB4160685.1"/>
    </source>
</evidence>
<dbReference type="EMBL" id="LR796706">
    <property type="protein sequence ID" value="CAB4160685.1"/>
    <property type="molecule type" value="Genomic_DNA"/>
</dbReference>
<accession>A0A6J5NUH4</accession>
<reference evidence="2" key="1">
    <citation type="submission" date="2020-04" db="EMBL/GenBank/DDBJ databases">
        <authorList>
            <person name="Chiriac C."/>
            <person name="Salcher M."/>
            <person name="Ghai R."/>
            <person name="Kavagutti S V."/>
        </authorList>
    </citation>
    <scope>NUCLEOTIDE SEQUENCE</scope>
</reference>
<gene>
    <name evidence="2" type="ORF">UFOVP728_7</name>
</gene>
<keyword evidence="1" id="KW-1133">Transmembrane helix</keyword>
<keyword evidence="1" id="KW-0812">Transmembrane</keyword>
<feature type="transmembrane region" description="Helical" evidence="1">
    <location>
        <begin position="6"/>
        <end position="25"/>
    </location>
</feature>
<evidence type="ECO:0000256" key="1">
    <source>
        <dbReference type="SAM" id="Phobius"/>
    </source>
</evidence>
<name>A0A6J5NUH4_9CAUD</name>
<protein>
    <submittedName>
        <fullName evidence="2">Uncharacterized protein</fullName>
    </submittedName>
</protein>